<sequence length="326" mass="35287">MSRKTVVFAMALALLASTQPAGAQPAEIRRIGVLSPFTPSATALWHEAFRRGLRDLGWVEGRNIRVEYRYAEGREDRLPGLAADLVRLRVEVIVAAVSTDALVAKNFTKTIPIVMASTGDALGSGLVQSLARPGGNVTGLTQMAPEMGGKRLELLKEMVPGLSRVAVLWNPRGRISTLGWNETQLPARQLGIELHSVEVRSPGGLDKAFEEAKRTGAGALAIMPNPVFAGNMKRLAELAAKNRLPAVFHLKEFAETGGLVAYGPDRSDLFRRAALYVDKILKGAKPADLPVEQPIKFELVINLKTAKALGITIPPEVLQRADRVIR</sequence>
<evidence type="ECO:0000313" key="3">
    <source>
        <dbReference type="Proteomes" id="UP000782312"/>
    </source>
</evidence>
<dbReference type="Proteomes" id="UP000782312">
    <property type="component" value="Unassembled WGS sequence"/>
</dbReference>
<dbReference type="EMBL" id="JACPUR010000021">
    <property type="protein sequence ID" value="MBI3127935.1"/>
    <property type="molecule type" value="Genomic_DNA"/>
</dbReference>
<keyword evidence="1" id="KW-0732">Signal</keyword>
<comment type="caution">
    <text evidence="2">The sequence shown here is derived from an EMBL/GenBank/DDBJ whole genome shotgun (WGS) entry which is preliminary data.</text>
</comment>
<gene>
    <name evidence="2" type="ORF">HYZ11_10050</name>
</gene>
<proteinExistence type="predicted"/>
<dbReference type="PANTHER" id="PTHR35271">
    <property type="entry name" value="ABC TRANSPORTER, SUBSTRATE-BINDING LIPOPROTEIN-RELATED"/>
    <property type="match status" value="1"/>
</dbReference>
<dbReference type="Pfam" id="PF04392">
    <property type="entry name" value="ABC_sub_bind"/>
    <property type="match status" value="1"/>
</dbReference>
<dbReference type="InterPro" id="IPR007487">
    <property type="entry name" value="ABC_transpt-TYRBP-like"/>
</dbReference>
<dbReference type="SUPFAM" id="SSF53822">
    <property type="entry name" value="Periplasmic binding protein-like I"/>
    <property type="match status" value="1"/>
</dbReference>
<accession>A0A932HY99</accession>
<dbReference type="InterPro" id="IPR028082">
    <property type="entry name" value="Peripla_BP_I"/>
</dbReference>
<feature type="signal peptide" evidence="1">
    <location>
        <begin position="1"/>
        <end position="23"/>
    </location>
</feature>
<reference evidence="2" key="1">
    <citation type="submission" date="2020-07" db="EMBL/GenBank/DDBJ databases">
        <title>Huge and variable diversity of episymbiotic CPR bacteria and DPANN archaea in groundwater ecosystems.</title>
        <authorList>
            <person name="He C.Y."/>
            <person name="Keren R."/>
            <person name="Whittaker M."/>
            <person name="Farag I.F."/>
            <person name="Doudna J."/>
            <person name="Cate J.H.D."/>
            <person name="Banfield J.F."/>
        </authorList>
    </citation>
    <scope>NUCLEOTIDE SEQUENCE</scope>
    <source>
        <strain evidence="2">NC_groundwater_763_Ag_S-0.2um_68_21</strain>
    </source>
</reference>
<dbReference type="Gene3D" id="3.40.50.2300">
    <property type="match status" value="2"/>
</dbReference>
<dbReference type="PANTHER" id="PTHR35271:SF1">
    <property type="entry name" value="ABC TRANSPORTER, SUBSTRATE-BINDING LIPOPROTEIN"/>
    <property type="match status" value="1"/>
</dbReference>
<feature type="chain" id="PRO_5037280477" evidence="1">
    <location>
        <begin position="24"/>
        <end position="326"/>
    </location>
</feature>
<evidence type="ECO:0000313" key="2">
    <source>
        <dbReference type="EMBL" id="MBI3127935.1"/>
    </source>
</evidence>
<evidence type="ECO:0000256" key="1">
    <source>
        <dbReference type="SAM" id="SignalP"/>
    </source>
</evidence>
<dbReference type="CDD" id="cd06325">
    <property type="entry name" value="PBP1_ABC_unchar_transporter"/>
    <property type="match status" value="1"/>
</dbReference>
<organism evidence="2 3">
    <name type="scientific">Tectimicrobiota bacterium</name>
    <dbReference type="NCBI Taxonomy" id="2528274"/>
    <lineage>
        <taxon>Bacteria</taxon>
        <taxon>Pseudomonadati</taxon>
        <taxon>Nitrospinota/Tectimicrobiota group</taxon>
        <taxon>Candidatus Tectimicrobiota</taxon>
    </lineage>
</organism>
<dbReference type="AlphaFoldDB" id="A0A932HY99"/>
<protein>
    <submittedName>
        <fullName evidence="2">ABC transporter substrate-binding protein</fullName>
    </submittedName>
</protein>
<name>A0A932HY99_UNCTE</name>